<sequence length="273" mass="29942">MEKTIVLYAAAEHLNPTVALATFISTHYPTLPITTISTADSSAVASTPPSVTYRRLPDLAPLQTPIKNHVESFFEPPASTTQTSAPPSKKSPKNRKLQLLFSTSSATPRAKSRPPSAFPTHFYDTTGSHGVAVFLNIPTWIETVDADIGDMNEYLHFPGGPSIHSSDIMFFRGSNVYKHVLETANNMRKSCGILTNRFDGIELRPKQAIEKGLCVPSGVTPPLYLVGPQIPKLNPVGDHDCLRWLDAQPRETVVFLCFGRRGLINVTMKVISM</sequence>
<dbReference type="AlphaFoldDB" id="A0A8X8WB79"/>
<dbReference type="PANTHER" id="PTHR48048:SF70">
    <property type="entry name" value="ISOFLAVONE 7-O-GLUCOSYLTRANSFERASE"/>
    <property type="match status" value="1"/>
</dbReference>
<dbReference type="Gene3D" id="3.40.50.2000">
    <property type="entry name" value="Glycogen Phosphorylase B"/>
    <property type="match status" value="2"/>
</dbReference>
<evidence type="ECO:0000256" key="1">
    <source>
        <dbReference type="SAM" id="MobiDB-lite"/>
    </source>
</evidence>
<evidence type="ECO:0000313" key="3">
    <source>
        <dbReference type="Proteomes" id="UP000298416"/>
    </source>
</evidence>
<organism evidence="2">
    <name type="scientific">Salvia splendens</name>
    <name type="common">Scarlet sage</name>
    <dbReference type="NCBI Taxonomy" id="180675"/>
    <lineage>
        <taxon>Eukaryota</taxon>
        <taxon>Viridiplantae</taxon>
        <taxon>Streptophyta</taxon>
        <taxon>Embryophyta</taxon>
        <taxon>Tracheophyta</taxon>
        <taxon>Spermatophyta</taxon>
        <taxon>Magnoliopsida</taxon>
        <taxon>eudicotyledons</taxon>
        <taxon>Gunneridae</taxon>
        <taxon>Pentapetalae</taxon>
        <taxon>asterids</taxon>
        <taxon>lamiids</taxon>
        <taxon>Lamiales</taxon>
        <taxon>Lamiaceae</taxon>
        <taxon>Nepetoideae</taxon>
        <taxon>Mentheae</taxon>
        <taxon>Salviinae</taxon>
        <taxon>Salvia</taxon>
        <taxon>Salvia subgen. Calosphace</taxon>
        <taxon>core Calosphace</taxon>
    </lineage>
</organism>
<reference evidence="2" key="1">
    <citation type="submission" date="2018-01" db="EMBL/GenBank/DDBJ databases">
        <authorList>
            <person name="Mao J.F."/>
        </authorList>
    </citation>
    <scope>NUCLEOTIDE SEQUENCE</scope>
    <source>
        <strain evidence="2">Huo1</strain>
        <tissue evidence="2">Leaf</tissue>
    </source>
</reference>
<feature type="region of interest" description="Disordered" evidence="1">
    <location>
        <begin position="76"/>
        <end position="117"/>
    </location>
</feature>
<proteinExistence type="predicted"/>
<gene>
    <name evidence="2" type="ORF">SASPL_149155</name>
</gene>
<evidence type="ECO:0000313" key="2">
    <source>
        <dbReference type="EMBL" id="KAG6391401.1"/>
    </source>
</evidence>
<comment type="caution">
    <text evidence="2">The sequence shown here is derived from an EMBL/GenBank/DDBJ whole genome shotgun (WGS) entry which is preliminary data.</text>
</comment>
<dbReference type="GO" id="GO:0035251">
    <property type="term" value="F:UDP-glucosyltransferase activity"/>
    <property type="evidence" value="ECO:0007669"/>
    <property type="project" value="InterPro"/>
</dbReference>
<accession>A0A8X8WB79</accession>
<protein>
    <submittedName>
        <fullName evidence="2">Uncharacterized protein</fullName>
    </submittedName>
</protein>
<dbReference type="Proteomes" id="UP000298416">
    <property type="component" value="Unassembled WGS sequence"/>
</dbReference>
<reference evidence="2" key="2">
    <citation type="submission" date="2020-08" db="EMBL/GenBank/DDBJ databases">
        <title>Plant Genome Project.</title>
        <authorList>
            <person name="Zhang R.-G."/>
        </authorList>
    </citation>
    <scope>NUCLEOTIDE SEQUENCE</scope>
    <source>
        <strain evidence="2">Huo1</strain>
        <tissue evidence="2">Leaf</tissue>
    </source>
</reference>
<dbReference type="EMBL" id="PNBA02000019">
    <property type="protein sequence ID" value="KAG6391401.1"/>
    <property type="molecule type" value="Genomic_DNA"/>
</dbReference>
<feature type="compositionally biased region" description="Low complexity" evidence="1">
    <location>
        <begin position="76"/>
        <end position="88"/>
    </location>
</feature>
<name>A0A8X8WB79_SALSN</name>
<dbReference type="SUPFAM" id="SSF53756">
    <property type="entry name" value="UDP-Glycosyltransferase/glycogen phosphorylase"/>
    <property type="match status" value="1"/>
</dbReference>
<dbReference type="InterPro" id="IPR050481">
    <property type="entry name" value="UDP-glycosyltransf_plant"/>
</dbReference>
<keyword evidence="3" id="KW-1185">Reference proteome</keyword>
<dbReference type="PANTHER" id="PTHR48048">
    <property type="entry name" value="GLYCOSYLTRANSFERASE"/>
    <property type="match status" value="1"/>
</dbReference>